<keyword evidence="4" id="KW-0456">Lyase</keyword>
<evidence type="ECO:0000313" key="5">
    <source>
        <dbReference type="Proteomes" id="UP000807309"/>
    </source>
</evidence>
<dbReference type="Proteomes" id="UP000807309">
    <property type="component" value="Unassembled WGS sequence"/>
</dbReference>
<dbReference type="GO" id="GO:0061799">
    <property type="term" value="F:cyclic pyranopterin monophosphate synthase activity"/>
    <property type="evidence" value="ECO:0007669"/>
    <property type="project" value="UniProtKB-EC"/>
</dbReference>
<comment type="caution">
    <text evidence="4">The sequence shown here is derived from an EMBL/GenBank/DDBJ whole genome shotgun (WGS) entry which is preliminary data.</text>
</comment>
<sequence>MARSGSRWAYADVYSRLVHIYREGAVRMADLSAKRDVVRTAVAVGRLQTTAQVVSLVRADNLPKADVLSTARIAGIAGAKDASRLIPLCHWLPLAAVSVDFGFTDTDITIRTSVRNIGSTGVEMEALTAAAIAGMALHDMVKAVDPSATLDGVRVIEKDGREFG</sequence>
<gene>
    <name evidence="4" type="primary">moaC</name>
    <name evidence="4" type="ORF">IU470_27195</name>
</gene>
<keyword evidence="5" id="KW-1185">Reference proteome</keyword>
<dbReference type="NCBIfam" id="TIGR00581">
    <property type="entry name" value="moaC"/>
    <property type="match status" value="1"/>
</dbReference>
<dbReference type="EMBL" id="JADLRE010000025">
    <property type="protein sequence ID" value="MBF6228774.1"/>
    <property type="molecule type" value="Genomic_DNA"/>
</dbReference>
<name>A0ABS0CEM0_9NOCA</name>
<evidence type="ECO:0000256" key="2">
    <source>
        <dbReference type="ARBA" id="ARBA00023150"/>
    </source>
</evidence>
<evidence type="ECO:0000256" key="1">
    <source>
        <dbReference type="ARBA" id="ARBA00005046"/>
    </source>
</evidence>
<accession>A0ABS0CEM0</accession>
<dbReference type="Pfam" id="PF01967">
    <property type="entry name" value="MoaC"/>
    <property type="match status" value="1"/>
</dbReference>
<dbReference type="Gene3D" id="3.30.70.640">
    <property type="entry name" value="Molybdopterin cofactor biosynthesis C (MoaC) domain"/>
    <property type="match status" value="1"/>
</dbReference>
<feature type="domain" description="Molybdopterin cofactor biosynthesis C (MoaC)" evidence="3">
    <location>
        <begin position="28"/>
        <end position="160"/>
    </location>
</feature>
<proteinExistence type="predicted"/>
<dbReference type="InterPro" id="IPR036522">
    <property type="entry name" value="MoaC_sf"/>
</dbReference>
<comment type="pathway">
    <text evidence="1">Cofactor biosynthesis; molybdopterin biosynthesis.</text>
</comment>
<evidence type="ECO:0000259" key="3">
    <source>
        <dbReference type="Pfam" id="PF01967"/>
    </source>
</evidence>
<dbReference type="InterPro" id="IPR023045">
    <property type="entry name" value="MoaC"/>
</dbReference>
<dbReference type="InterPro" id="IPR002820">
    <property type="entry name" value="Mopterin_CF_biosynth-C_dom"/>
</dbReference>
<reference evidence="4 5" key="1">
    <citation type="submission" date="2020-10" db="EMBL/GenBank/DDBJ databases">
        <title>Identification of Nocardia species via Next-generation sequencing and recognition of intraspecies genetic diversity.</title>
        <authorList>
            <person name="Li P."/>
            <person name="Li P."/>
            <person name="Lu B."/>
        </authorList>
    </citation>
    <scope>NUCLEOTIDE SEQUENCE [LARGE SCALE GENOMIC DNA]</scope>
    <source>
        <strain evidence="4 5">N-11</strain>
    </source>
</reference>
<organism evidence="4 5">
    <name type="scientific">Nocardia abscessus</name>
    <dbReference type="NCBI Taxonomy" id="120957"/>
    <lineage>
        <taxon>Bacteria</taxon>
        <taxon>Bacillati</taxon>
        <taxon>Actinomycetota</taxon>
        <taxon>Actinomycetes</taxon>
        <taxon>Mycobacteriales</taxon>
        <taxon>Nocardiaceae</taxon>
        <taxon>Nocardia</taxon>
    </lineage>
</organism>
<protein>
    <submittedName>
        <fullName evidence="4">Cyclic pyranopterin monophosphate synthase MoaC</fullName>
        <ecNumber evidence="4">4.6.1.17</ecNumber>
    </submittedName>
</protein>
<evidence type="ECO:0000313" key="4">
    <source>
        <dbReference type="EMBL" id="MBF6228774.1"/>
    </source>
</evidence>
<dbReference type="EC" id="4.6.1.17" evidence="4"/>
<keyword evidence="2" id="KW-0501">Molybdenum cofactor biosynthesis</keyword>
<dbReference type="SUPFAM" id="SSF55040">
    <property type="entry name" value="Molybdenum cofactor biosynthesis protein C, MoaC"/>
    <property type="match status" value="1"/>
</dbReference>